<gene>
    <name evidence="1" type="ORF">M23134_02379</name>
</gene>
<name>A1ZKG2_MICM2</name>
<proteinExistence type="predicted"/>
<dbReference type="AlphaFoldDB" id="A1ZKG2"/>
<evidence type="ECO:0000313" key="1">
    <source>
        <dbReference type="EMBL" id="EAY29188.1"/>
    </source>
</evidence>
<keyword evidence="2" id="KW-1185">Reference proteome</keyword>
<dbReference type="Proteomes" id="UP000004095">
    <property type="component" value="Unassembled WGS sequence"/>
</dbReference>
<evidence type="ECO:0000313" key="2">
    <source>
        <dbReference type="Proteomes" id="UP000004095"/>
    </source>
</evidence>
<comment type="caution">
    <text evidence="1">The sequence shown here is derived from an EMBL/GenBank/DDBJ whole genome shotgun (WGS) entry which is preliminary data.</text>
</comment>
<dbReference type="EMBL" id="AAWS01000012">
    <property type="protein sequence ID" value="EAY29188.1"/>
    <property type="molecule type" value="Genomic_DNA"/>
</dbReference>
<sequence length="152" mass="17485">MAMLAGVAKTSAQQAPVVDKDFGKFWKTLRTAVVGKNRHEVMKMTHFPVENLICHDIEAKTDEELPKCSKEKFKSCYYKIFSRCLRKQFIKNRFPTKVTQDKKGYYRFKVYMKYRVYGKRQGEGTVTLVFSKIGGTFKIIRIVCAGICGGDC</sequence>
<protein>
    <submittedName>
        <fullName evidence="1">Uncharacterized protein</fullName>
    </submittedName>
</protein>
<accession>A1ZKG2</accession>
<organism evidence="1 2">
    <name type="scientific">Microscilla marina ATCC 23134</name>
    <dbReference type="NCBI Taxonomy" id="313606"/>
    <lineage>
        <taxon>Bacteria</taxon>
        <taxon>Pseudomonadati</taxon>
        <taxon>Bacteroidota</taxon>
        <taxon>Cytophagia</taxon>
        <taxon>Cytophagales</taxon>
        <taxon>Microscillaceae</taxon>
        <taxon>Microscilla</taxon>
    </lineage>
</organism>
<reference evidence="1 2" key="1">
    <citation type="submission" date="2007-01" db="EMBL/GenBank/DDBJ databases">
        <authorList>
            <person name="Haygood M."/>
            <person name="Podell S."/>
            <person name="Anderson C."/>
            <person name="Hopkinson B."/>
            <person name="Roe K."/>
            <person name="Barbeau K."/>
            <person name="Gaasterland T."/>
            <person name="Ferriera S."/>
            <person name="Johnson J."/>
            <person name="Kravitz S."/>
            <person name="Beeson K."/>
            <person name="Sutton G."/>
            <person name="Rogers Y.-H."/>
            <person name="Friedman R."/>
            <person name="Frazier M."/>
            <person name="Venter J.C."/>
        </authorList>
    </citation>
    <scope>NUCLEOTIDE SEQUENCE [LARGE SCALE GENOMIC DNA]</scope>
    <source>
        <strain evidence="1 2">ATCC 23134</strain>
    </source>
</reference>